<dbReference type="RefSeq" id="WP_144748127.1">
    <property type="nucleotide sequence ID" value="NZ_VMNW02000002.1"/>
</dbReference>
<dbReference type="Gene3D" id="3.40.50.720">
    <property type="entry name" value="NAD(P)-binding Rossmann-like Domain"/>
    <property type="match status" value="1"/>
</dbReference>
<evidence type="ECO:0000313" key="4">
    <source>
        <dbReference type="EMBL" id="KAA9166499.1"/>
    </source>
</evidence>
<dbReference type="InterPro" id="IPR036291">
    <property type="entry name" value="NAD(P)-bd_dom_sf"/>
</dbReference>
<evidence type="ECO:0000256" key="2">
    <source>
        <dbReference type="ARBA" id="ARBA00023002"/>
    </source>
</evidence>
<dbReference type="SUPFAM" id="SSF51735">
    <property type="entry name" value="NAD(P)-binding Rossmann-fold domains"/>
    <property type="match status" value="1"/>
</dbReference>
<evidence type="ECO:0000256" key="1">
    <source>
        <dbReference type="ARBA" id="ARBA00006484"/>
    </source>
</evidence>
<evidence type="ECO:0000256" key="3">
    <source>
        <dbReference type="RuleBase" id="RU000363"/>
    </source>
</evidence>
<dbReference type="GO" id="GO:0016491">
    <property type="term" value="F:oxidoreductase activity"/>
    <property type="evidence" value="ECO:0007669"/>
    <property type="project" value="UniProtKB-KW"/>
</dbReference>
<protein>
    <submittedName>
        <fullName evidence="4">SDR family oxidoreductase</fullName>
    </submittedName>
</protein>
<dbReference type="PRINTS" id="PR00080">
    <property type="entry name" value="SDRFAMILY"/>
</dbReference>
<organism evidence="4 5">
    <name type="scientific">Amycolatopsis acidicola</name>
    <dbReference type="NCBI Taxonomy" id="2596893"/>
    <lineage>
        <taxon>Bacteria</taxon>
        <taxon>Bacillati</taxon>
        <taxon>Actinomycetota</taxon>
        <taxon>Actinomycetes</taxon>
        <taxon>Pseudonocardiales</taxon>
        <taxon>Pseudonocardiaceae</taxon>
        <taxon>Amycolatopsis</taxon>
    </lineage>
</organism>
<keyword evidence="5" id="KW-1185">Reference proteome</keyword>
<dbReference type="CDD" id="cd05374">
    <property type="entry name" value="17beta-HSD-like_SDR_c"/>
    <property type="match status" value="1"/>
</dbReference>
<dbReference type="AlphaFoldDB" id="A0A5N0VJK2"/>
<sequence>MELAGRTALVTGASQGIGESIALALARRGMRVYAGVRSEPDRLRLNGAGGTITPVRLDICEQDDIDAVRKRLEAETGDAGLDVLVNNAGVFGLAPVEHVCLDDLRYLFEVNVLGQIAVIQATLPLLRKAGGRIVNIGSDAAKFTLPIVGPYAASKAAFEAIGVALRREVGAQGVTVVAVQPGTVKTRLWDRITENPGERAWPSHPSYQDFLAGVAAVADRGRSAGRSPESVAEAIVRLLTLRRPPARHRVGWDARLRGLTIALLPTRVIDGFLARRLAPAGSRG</sequence>
<dbReference type="PRINTS" id="PR00081">
    <property type="entry name" value="GDHRDH"/>
</dbReference>
<comment type="similarity">
    <text evidence="1 3">Belongs to the short-chain dehydrogenases/reductases (SDR) family.</text>
</comment>
<keyword evidence="2" id="KW-0560">Oxidoreductase</keyword>
<reference evidence="4" key="1">
    <citation type="submission" date="2019-09" db="EMBL/GenBank/DDBJ databases">
        <authorList>
            <person name="Teo W.F.A."/>
            <person name="Duangmal K."/>
        </authorList>
    </citation>
    <scope>NUCLEOTIDE SEQUENCE [LARGE SCALE GENOMIC DNA]</scope>
    <source>
        <strain evidence="4">K81G1</strain>
    </source>
</reference>
<dbReference type="Proteomes" id="UP000319769">
    <property type="component" value="Unassembled WGS sequence"/>
</dbReference>
<dbReference type="PANTHER" id="PTHR44169">
    <property type="entry name" value="NADPH-DEPENDENT 1-ACYLDIHYDROXYACETONE PHOSPHATE REDUCTASE"/>
    <property type="match status" value="1"/>
</dbReference>
<dbReference type="Pfam" id="PF00106">
    <property type="entry name" value="adh_short"/>
    <property type="match status" value="1"/>
</dbReference>
<dbReference type="EMBL" id="VMNW02000002">
    <property type="protein sequence ID" value="KAA9166499.1"/>
    <property type="molecule type" value="Genomic_DNA"/>
</dbReference>
<evidence type="ECO:0000313" key="5">
    <source>
        <dbReference type="Proteomes" id="UP000319769"/>
    </source>
</evidence>
<dbReference type="PANTHER" id="PTHR44169:SF6">
    <property type="entry name" value="NADPH-DEPENDENT 1-ACYLDIHYDROXYACETONE PHOSPHATE REDUCTASE"/>
    <property type="match status" value="1"/>
</dbReference>
<comment type="caution">
    <text evidence="4">The sequence shown here is derived from an EMBL/GenBank/DDBJ whole genome shotgun (WGS) entry which is preliminary data.</text>
</comment>
<accession>A0A5N0VJK2</accession>
<gene>
    <name evidence="4" type="ORF">FPZ12_002785</name>
</gene>
<name>A0A5N0VJK2_9PSEU</name>
<dbReference type="OrthoDB" id="3178062at2"/>
<dbReference type="InterPro" id="IPR002347">
    <property type="entry name" value="SDR_fam"/>
</dbReference>
<proteinExistence type="inferred from homology"/>